<feature type="transmembrane region" description="Helical" evidence="8">
    <location>
        <begin position="128"/>
        <end position="147"/>
    </location>
</feature>
<keyword evidence="4 8" id="KW-0812">Transmembrane</keyword>
<keyword evidence="2" id="KW-1003">Cell membrane</keyword>
<organism evidence="9 10">
    <name type="scientific">Frigoriglobus tundricola</name>
    <dbReference type="NCBI Taxonomy" id="2774151"/>
    <lineage>
        <taxon>Bacteria</taxon>
        <taxon>Pseudomonadati</taxon>
        <taxon>Planctomycetota</taxon>
        <taxon>Planctomycetia</taxon>
        <taxon>Gemmatales</taxon>
        <taxon>Gemmataceae</taxon>
        <taxon>Frigoriglobus</taxon>
    </lineage>
</organism>
<evidence type="ECO:0000256" key="1">
    <source>
        <dbReference type="ARBA" id="ARBA00004651"/>
    </source>
</evidence>
<evidence type="ECO:0008006" key="11">
    <source>
        <dbReference type="Google" id="ProtNLM"/>
    </source>
</evidence>
<dbReference type="InterPro" id="IPR019127">
    <property type="entry name" value="Exosortase"/>
</dbReference>
<dbReference type="AlphaFoldDB" id="A0A6M5Z054"/>
<dbReference type="GO" id="GO:0008233">
    <property type="term" value="F:peptidase activity"/>
    <property type="evidence" value="ECO:0007669"/>
    <property type="project" value="UniProtKB-KW"/>
</dbReference>
<dbReference type="InterPro" id="IPR026392">
    <property type="entry name" value="Exo/Archaeosortase_dom"/>
</dbReference>
<feature type="transmembrane region" description="Helical" evidence="8">
    <location>
        <begin position="77"/>
        <end position="96"/>
    </location>
</feature>
<accession>A0A6M5Z054</accession>
<dbReference type="KEGG" id="ftj:FTUN_7310"/>
<reference evidence="10" key="1">
    <citation type="submission" date="2020-05" db="EMBL/GenBank/DDBJ databases">
        <title>Frigoriglobus tundricola gen. nov., sp. nov., a psychrotolerant cellulolytic planctomycete of the family Gemmataceae with two divergent copies of 16S rRNA gene.</title>
        <authorList>
            <person name="Kulichevskaya I.S."/>
            <person name="Ivanova A.A."/>
            <person name="Naumoff D.G."/>
            <person name="Beletsky A.V."/>
            <person name="Rijpstra W.I.C."/>
            <person name="Sinninghe Damste J.S."/>
            <person name="Mardanov A.V."/>
            <person name="Ravin N.V."/>
            <person name="Dedysh S.N."/>
        </authorList>
    </citation>
    <scope>NUCLEOTIDE SEQUENCE [LARGE SCALE GENOMIC DNA]</scope>
    <source>
        <strain evidence="10">PL17</strain>
    </source>
</reference>
<feature type="transmembrane region" description="Helical" evidence="8">
    <location>
        <begin position="102"/>
        <end position="121"/>
    </location>
</feature>
<dbReference type="InterPro" id="IPR013426">
    <property type="entry name" value="EpsH-like"/>
</dbReference>
<keyword evidence="6 8" id="KW-1133">Transmembrane helix</keyword>
<protein>
    <recommendedName>
        <fullName evidence="11">Eight transmembrane protein EpsH</fullName>
    </recommendedName>
</protein>
<evidence type="ECO:0000256" key="3">
    <source>
        <dbReference type="ARBA" id="ARBA00022670"/>
    </source>
</evidence>
<sequence length="307" mass="33249">MGLPHNRWFNRAGNWLPIGLIALIMVWVYFPTLHGLWRVWETDPNYNQGFLIPVLALGLLVYRCRQEPPEPRPDPRGLGLLALATVMRGAAAYFYVTPLDHLSLLVALTGLGLTLGGRPWLRRAWPAIALLVFMFPVPASLGGSELAGRLQTLATVSSTFALETLGVTAARDGNVILLRTTELGVVEACSGLKMLMVFCALAAVTAFLVPAGWVRKVILVASAVPLALLCNVIRITITGAASEALETKTGYFLFHDFPGIMMVPLAFLMLGAEVFLLSKLFRIEAPANHEVTLRVLGAPRAAEPVSA</sequence>
<feature type="transmembrane region" description="Helical" evidence="8">
    <location>
        <begin position="191"/>
        <end position="210"/>
    </location>
</feature>
<dbReference type="GO" id="GO:0005886">
    <property type="term" value="C:plasma membrane"/>
    <property type="evidence" value="ECO:0007669"/>
    <property type="project" value="UniProtKB-SubCell"/>
</dbReference>
<proteinExistence type="predicted"/>
<keyword evidence="3" id="KW-0645">Protease</keyword>
<evidence type="ECO:0000256" key="4">
    <source>
        <dbReference type="ARBA" id="ARBA00022692"/>
    </source>
</evidence>
<dbReference type="Proteomes" id="UP000503447">
    <property type="component" value="Chromosome"/>
</dbReference>
<feature type="transmembrane region" description="Helical" evidence="8">
    <location>
        <begin position="12"/>
        <end position="30"/>
    </location>
</feature>
<evidence type="ECO:0000313" key="9">
    <source>
        <dbReference type="EMBL" id="QJW99689.1"/>
    </source>
</evidence>
<evidence type="ECO:0000256" key="6">
    <source>
        <dbReference type="ARBA" id="ARBA00022989"/>
    </source>
</evidence>
<feature type="transmembrane region" description="Helical" evidence="8">
    <location>
        <begin position="257"/>
        <end position="277"/>
    </location>
</feature>
<name>A0A6M5Z054_9BACT</name>
<evidence type="ECO:0000313" key="10">
    <source>
        <dbReference type="Proteomes" id="UP000503447"/>
    </source>
</evidence>
<dbReference type="Pfam" id="PF09721">
    <property type="entry name" value="Exosortase_EpsH"/>
    <property type="match status" value="1"/>
</dbReference>
<keyword evidence="5" id="KW-0378">Hydrolase</keyword>
<evidence type="ECO:0000256" key="5">
    <source>
        <dbReference type="ARBA" id="ARBA00022801"/>
    </source>
</evidence>
<feature type="transmembrane region" description="Helical" evidence="8">
    <location>
        <begin position="50"/>
        <end position="65"/>
    </location>
</feature>
<dbReference type="NCBIfam" id="TIGR04178">
    <property type="entry name" value="exo_archaeo"/>
    <property type="match status" value="1"/>
</dbReference>
<keyword evidence="7 8" id="KW-0472">Membrane</keyword>
<evidence type="ECO:0000256" key="2">
    <source>
        <dbReference type="ARBA" id="ARBA00022475"/>
    </source>
</evidence>
<comment type="subcellular location">
    <subcellularLocation>
        <location evidence="1">Cell membrane</location>
        <topology evidence="1">Multi-pass membrane protein</topology>
    </subcellularLocation>
</comment>
<evidence type="ECO:0000256" key="8">
    <source>
        <dbReference type="SAM" id="Phobius"/>
    </source>
</evidence>
<gene>
    <name evidence="9" type="ORF">FTUN_7310</name>
</gene>
<dbReference type="GO" id="GO:0006508">
    <property type="term" value="P:proteolysis"/>
    <property type="evidence" value="ECO:0007669"/>
    <property type="project" value="UniProtKB-KW"/>
</dbReference>
<keyword evidence="10" id="KW-1185">Reference proteome</keyword>
<dbReference type="EMBL" id="CP053452">
    <property type="protein sequence ID" value="QJW99689.1"/>
    <property type="molecule type" value="Genomic_DNA"/>
</dbReference>
<dbReference type="NCBIfam" id="TIGR02602">
    <property type="entry name" value="8TM_EpsH"/>
    <property type="match status" value="1"/>
</dbReference>
<evidence type="ECO:0000256" key="7">
    <source>
        <dbReference type="ARBA" id="ARBA00023136"/>
    </source>
</evidence>
<dbReference type="RefSeq" id="WP_171474609.1">
    <property type="nucleotide sequence ID" value="NZ_CP053452.2"/>
</dbReference>
<feature type="transmembrane region" description="Helical" evidence="8">
    <location>
        <begin position="217"/>
        <end position="237"/>
    </location>
</feature>